<dbReference type="Proteomes" id="UP000199752">
    <property type="component" value="Chromosome 3"/>
</dbReference>
<keyword evidence="1" id="KW-0812">Transmembrane</keyword>
<accession>A0A0S4TEE8</accession>
<evidence type="ECO:0000313" key="4">
    <source>
        <dbReference type="Proteomes" id="UP001429100"/>
    </source>
</evidence>
<keyword evidence="1" id="KW-1133">Transmembrane helix</keyword>
<organism evidence="2">
    <name type="scientific">Cryptosporidium hominis</name>
    <dbReference type="NCBI Taxonomy" id="237895"/>
    <lineage>
        <taxon>Eukaryota</taxon>
        <taxon>Sar</taxon>
        <taxon>Alveolata</taxon>
        <taxon>Apicomplexa</taxon>
        <taxon>Conoidasida</taxon>
        <taxon>Coccidia</taxon>
        <taxon>Eucoccidiorida</taxon>
        <taxon>Eimeriorina</taxon>
        <taxon>Cryptosporidiidae</taxon>
        <taxon>Cryptosporidium</taxon>
    </lineage>
</organism>
<reference evidence="2" key="2">
    <citation type="submission" date="2015-08" db="EMBL/GenBank/DDBJ databases">
        <authorList>
            <person name="Babu N.S."/>
            <person name="Beckwith C.J."/>
            <person name="Beseler K.G."/>
            <person name="Brison A."/>
            <person name="Carone J.V."/>
            <person name="Caskin T.P."/>
            <person name="Diamond M."/>
            <person name="Durham M.E."/>
            <person name="Foxe J.M."/>
            <person name="Go M."/>
            <person name="Henderson B.A."/>
            <person name="Jones I.B."/>
            <person name="McGettigan J.A."/>
            <person name="Micheletti S.J."/>
            <person name="Nasrallah M.E."/>
            <person name="Ortiz D."/>
            <person name="Piller C.R."/>
            <person name="Privatt S.R."/>
            <person name="Schneider S.L."/>
            <person name="Sharp S."/>
            <person name="Smith T.C."/>
            <person name="Stanton J.D."/>
            <person name="Ullery H.E."/>
            <person name="Wilson R.J."/>
            <person name="Serrano M.G."/>
            <person name="Buck G."/>
            <person name="Lee V."/>
            <person name="Wang Y."/>
            <person name="Carvalho R."/>
            <person name="Voegtly L."/>
            <person name="Shi R."/>
            <person name="Duckworth R."/>
            <person name="Johnson A."/>
            <person name="Loviza R."/>
            <person name="Walstead R."/>
            <person name="Shah Z."/>
            <person name="Kiflezghi M."/>
            <person name="Wade K."/>
            <person name="Ball S.L."/>
            <person name="Bradley K.W."/>
            <person name="Asai D.J."/>
            <person name="Bowman C.A."/>
            <person name="Russell D.A."/>
            <person name="Pope W.H."/>
            <person name="Jacobs-Sera D."/>
            <person name="Hendrix R.W."/>
            <person name="Hatfull G.F."/>
        </authorList>
    </citation>
    <scope>NUCLEOTIDE SEQUENCE [LARGE SCALE GENOMIC DNA]</scope>
</reference>
<proteinExistence type="predicted"/>
<dbReference type="VEuPathDB" id="CryptoDB:GY17_00002557"/>
<dbReference type="AlphaFoldDB" id="A0A0S4TEE8"/>
<sequence length="167" mass="19658">MRSFIKIIALFFSIIAFNINFEYDLSLNLLSNHAYSFVRTKKNAWDIVNENHEIFNSPGRRANGELNLSSYKWNISYDQPFSSQISQVILVILVIVLLICVILSLICCRYSVPKEEDFTKKEDGIYYFENEKRPEEFALIYNKNAQNRRYILTGETPKNIEYCEDQD</sequence>
<evidence type="ECO:0000313" key="2">
    <source>
        <dbReference type="EMBL" id="CUV05271.1"/>
    </source>
</evidence>
<gene>
    <name evidence="2" type="ORF">CHUDEA3_3290</name>
    <name evidence="3" type="ORF">GY17_00002557</name>
</gene>
<dbReference type="EMBL" id="JTAI01000031">
    <property type="protein sequence ID" value="PPS93688.1"/>
    <property type="molecule type" value="Genomic_DNA"/>
</dbReference>
<name>A0A0S4TEE8_CRYHO</name>
<keyword evidence="1" id="KW-0472">Membrane</keyword>
<dbReference type="VEuPathDB" id="CryptoDB:ChTU502y2012_401g0045"/>
<dbReference type="EMBL" id="LN877949">
    <property type="protein sequence ID" value="CUV05271.1"/>
    <property type="molecule type" value="Genomic_DNA"/>
</dbReference>
<dbReference type="Proteomes" id="UP001429100">
    <property type="component" value="Unassembled WGS sequence"/>
</dbReference>
<protein>
    <submittedName>
        <fullName evidence="2">Uncharacterized protein</fullName>
    </submittedName>
</protein>
<feature type="transmembrane region" description="Helical" evidence="1">
    <location>
        <begin position="7"/>
        <end position="23"/>
    </location>
</feature>
<feature type="transmembrane region" description="Helical" evidence="1">
    <location>
        <begin position="88"/>
        <end position="112"/>
    </location>
</feature>
<dbReference type="VEuPathDB" id="CryptoDB:CHUDEA3_3290"/>
<keyword evidence="4" id="KW-1185">Reference proteome</keyword>
<reference evidence="3 4" key="1">
    <citation type="submission" date="2014-11" db="EMBL/GenBank/DDBJ databases">
        <title>Comparative genomic analysis of Cryptosporidium hominis reveals occurrence of genetic recombination in virulent subtypes.</title>
        <authorList>
            <person name="Guo Y."/>
            <person name="Tang K."/>
            <person name="Frace M."/>
            <person name="Li N."/>
            <person name="Roellig D.M."/>
            <person name="Sammons S."/>
            <person name="Knipe K."/>
            <person name="Rowe L."/>
            <person name="Feng Y."/>
            <person name="Xiao L."/>
        </authorList>
    </citation>
    <scope>NUCLEOTIDE SEQUENCE [LARGE SCALE GENOMIC DNA]</scope>
    <source>
        <strain evidence="3">30976</strain>
    </source>
</reference>
<evidence type="ECO:0000313" key="3">
    <source>
        <dbReference type="EMBL" id="PPS93688.1"/>
    </source>
</evidence>
<evidence type="ECO:0000256" key="1">
    <source>
        <dbReference type="SAM" id="Phobius"/>
    </source>
</evidence>
<dbReference type="VEuPathDB" id="CryptoDB:Chro.30375"/>
<dbReference type="OrthoDB" id="342099at2759"/>
<reference evidence="3 4" key="3">
    <citation type="submission" date="2017-10" db="EMBL/GenBank/DDBJ databases">
        <title>Consistent, comparative and evidence-based genome annotation and re-annotation for the closely-related species, Cryptosporidium parvum, C. hominis and C. tyzzeri.</title>
        <authorList>
            <person name="Baptista R.P."/>
            <person name="Li Y."/>
            <person name="Sateriale A."/>
            <person name="Striepen B."/>
            <person name="Kissinger J.C."/>
        </authorList>
    </citation>
    <scope>NUCLEOTIDE SEQUENCE [LARGE SCALE GENOMIC DNA]</scope>
    <source>
        <strain evidence="3">30976</strain>
    </source>
</reference>